<dbReference type="PANTHER" id="PTHR38705:SF1">
    <property type="entry name" value="PROTEIN RDS1"/>
    <property type="match status" value="1"/>
</dbReference>
<proteinExistence type="predicted"/>
<feature type="signal peptide" evidence="1">
    <location>
        <begin position="1"/>
        <end position="18"/>
    </location>
</feature>
<dbReference type="STRING" id="154538.A0A1M2VC05"/>
<evidence type="ECO:0000313" key="3">
    <source>
        <dbReference type="Proteomes" id="UP000184267"/>
    </source>
</evidence>
<dbReference type="Pfam" id="PF13668">
    <property type="entry name" value="Ferritin_2"/>
    <property type="match status" value="1"/>
</dbReference>
<reference evidence="2 3" key="1">
    <citation type="submission" date="2016-10" db="EMBL/GenBank/DDBJ databases">
        <title>Genome sequence of the basidiomycete white-rot fungus Trametes pubescens.</title>
        <authorList>
            <person name="Makela M.R."/>
            <person name="Granchi Z."/>
            <person name="Peng M."/>
            <person name="De Vries R.P."/>
            <person name="Grigoriev I."/>
            <person name="Riley R."/>
            <person name="Hilden K."/>
        </authorList>
    </citation>
    <scope>NUCLEOTIDE SEQUENCE [LARGE SCALE GENOMIC DNA]</scope>
    <source>
        <strain evidence="2 3">FBCC735</strain>
    </source>
</reference>
<keyword evidence="3" id="KW-1185">Reference proteome</keyword>
<comment type="caution">
    <text evidence="2">The sequence shown here is derived from an EMBL/GenBank/DDBJ whole genome shotgun (WGS) entry which is preliminary data.</text>
</comment>
<dbReference type="InterPro" id="IPR009078">
    <property type="entry name" value="Ferritin-like_SF"/>
</dbReference>
<gene>
    <name evidence="2" type="ORF">TRAPUB_4150</name>
</gene>
<name>A0A1M2VC05_TRAPU</name>
<evidence type="ECO:0008006" key="4">
    <source>
        <dbReference type="Google" id="ProtNLM"/>
    </source>
</evidence>
<accession>A0A1M2VC05</accession>
<dbReference type="CDD" id="cd00657">
    <property type="entry name" value="Ferritin_like"/>
    <property type="match status" value="1"/>
</dbReference>
<dbReference type="OMA" id="MAWYHDM"/>
<feature type="chain" id="PRO_5009890604" description="Protein rds1" evidence="1">
    <location>
        <begin position="19"/>
        <end position="297"/>
    </location>
</feature>
<sequence>MFCKAILLAFSAASVVLGAPAPAQVTDTDVLQFALTLEHLESAFYAQALAKFDAQAFADAGFPDWVRGRFVQIGEHEAEHVKFLSGALGAAATQACEYNFPLDSPRAFAALSMPLEDVGDSAYIGAAQLVSDKGVLTDAASILSVEARHAAWVSSAVLKFQGWNGPFDSPLSPSAAFSIASLFVKSCPASNPPLPVKTFPPLTLSEAAPAHGALVGLTFTKPTGAQASAPAFVAWFDGLGVVFSNVTADGQTVVPPGLEGTVFAALTSVDSGMPTDDTLLSGFTFAQFPFDSHVDTP</sequence>
<dbReference type="Proteomes" id="UP000184267">
    <property type="component" value="Unassembled WGS sequence"/>
</dbReference>
<protein>
    <recommendedName>
        <fullName evidence="4">Protein rds1</fullName>
    </recommendedName>
</protein>
<dbReference type="EMBL" id="MNAD01001491">
    <property type="protein sequence ID" value="OJT05085.1"/>
    <property type="molecule type" value="Genomic_DNA"/>
</dbReference>
<dbReference type="SUPFAM" id="SSF47240">
    <property type="entry name" value="Ferritin-like"/>
    <property type="match status" value="1"/>
</dbReference>
<evidence type="ECO:0000313" key="2">
    <source>
        <dbReference type="EMBL" id="OJT05085.1"/>
    </source>
</evidence>
<keyword evidence="1" id="KW-0732">Signal</keyword>
<dbReference type="InterPro" id="IPR039254">
    <property type="entry name" value="Rds1"/>
</dbReference>
<dbReference type="OrthoDB" id="1001765at2759"/>
<organism evidence="2 3">
    <name type="scientific">Trametes pubescens</name>
    <name type="common">White-rot fungus</name>
    <dbReference type="NCBI Taxonomy" id="154538"/>
    <lineage>
        <taxon>Eukaryota</taxon>
        <taxon>Fungi</taxon>
        <taxon>Dikarya</taxon>
        <taxon>Basidiomycota</taxon>
        <taxon>Agaricomycotina</taxon>
        <taxon>Agaricomycetes</taxon>
        <taxon>Polyporales</taxon>
        <taxon>Polyporaceae</taxon>
        <taxon>Trametes</taxon>
    </lineage>
</organism>
<dbReference type="PANTHER" id="PTHR38705">
    <property type="entry name" value="PROTEIN RDS1"/>
    <property type="match status" value="1"/>
</dbReference>
<dbReference type="AlphaFoldDB" id="A0A1M2VC05"/>
<evidence type="ECO:0000256" key="1">
    <source>
        <dbReference type="SAM" id="SignalP"/>
    </source>
</evidence>